<feature type="repeat" description="Solcar" evidence="12">
    <location>
        <begin position="36"/>
        <end position="134"/>
    </location>
</feature>
<comment type="similarity">
    <text evidence="3 13">Belongs to the mitochondrial carrier (TC 2.A.29) family.</text>
</comment>
<proteinExistence type="inferred from homology"/>
<dbReference type="EMBL" id="DS499595">
    <property type="protein sequence ID" value="EDP55002.1"/>
    <property type="molecule type" value="Genomic_DNA"/>
</dbReference>
<evidence type="ECO:0000256" key="13">
    <source>
        <dbReference type="RuleBase" id="RU000488"/>
    </source>
</evidence>
<evidence type="ECO:0000256" key="8">
    <source>
        <dbReference type="ARBA" id="ARBA00022792"/>
    </source>
</evidence>
<dbReference type="Pfam" id="PF00153">
    <property type="entry name" value="Mito_carr"/>
    <property type="match status" value="3"/>
</dbReference>
<reference evidence="14 15" key="1">
    <citation type="journal article" date="2008" name="PLoS Genet.">
        <title>Genomic islands in the pathogenic filamentous fungus Aspergillus fumigatus.</title>
        <authorList>
            <person name="Fedorova N.D."/>
            <person name="Khaldi N."/>
            <person name="Joardar V.S."/>
            <person name="Maiti R."/>
            <person name="Amedeo P."/>
            <person name="Anderson M.J."/>
            <person name="Crabtree J."/>
            <person name="Silva J.C."/>
            <person name="Badger J.H."/>
            <person name="Albarraq A."/>
            <person name="Angiuoli S."/>
            <person name="Bussey H."/>
            <person name="Bowyer P."/>
            <person name="Cotty P.J."/>
            <person name="Dyer P.S."/>
            <person name="Egan A."/>
            <person name="Galens K."/>
            <person name="Fraser-Liggett C.M."/>
            <person name="Haas B.J."/>
            <person name="Inman J.M."/>
            <person name="Kent R."/>
            <person name="Lemieux S."/>
            <person name="Malavazi I."/>
            <person name="Orvis J."/>
            <person name="Roemer T."/>
            <person name="Ronning C.M."/>
            <person name="Sundaram J.P."/>
            <person name="Sutton G."/>
            <person name="Turner G."/>
            <person name="Venter J.C."/>
            <person name="White O.R."/>
            <person name="Whitty B.R."/>
            <person name="Youngman P."/>
            <person name="Wolfe K.H."/>
            <person name="Goldman G.H."/>
            <person name="Wortman J.R."/>
            <person name="Jiang B."/>
            <person name="Denning D.W."/>
            <person name="Nierman W.C."/>
        </authorList>
    </citation>
    <scope>NUCLEOTIDE SEQUENCE [LARGE SCALE GENOMIC DNA]</scope>
    <source>
        <strain evidence="15">CBS 144.89 / FGSC A1163 / CEA10</strain>
    </source>
</reference>
<comment type="subcellular location">
    <subcellularLocation>
        <location evidence="2">Mitochondrion inner membrane</location>
        <topology evidence="2">Multi-pass membrane protein</topology>
    </subcellularLocation>
</comment>
<feature type="repeat" description="Solcar" evidence="12">
    <location>
        <begin position="238"/>
        <end position="333"/>
    </location>
</feature>
<evidence type="ECO:0000256" key="2">
    <source>
        <dbReference type="ARBA" id="ARBA00004448"/>
    </source>
</evidence>
<keyword evidence="6 12" id="KW-0812">Transmembrane</keyword>
<evidence type="ECO:0000313" key="14">
    <source>
        <dbReference type="EMBL" id="EDP55002.1"/>
    </source>
</evidence>
<keyword evidence="11 12" id="KW-0472">Membrane</keyword>
<evidence type="ECO:0000313" key="15">
    <source>
        <dbReference type="Proteomes" id="UP000001699"/>
    </source>
</evidence>
<evidence type="ECO:0000256" key="7">
    <source>
        <dbReference type="ARBA" id="ARBA00022737"/>
    </source>
</evidence>
<dbReference type="PRINTS" id="PR00926">
    <property type="entry name" value="MITOCARRIER"/>
</dbReference>
<evidence type="ECO:0000256" key="9">
    <source>
        <dbReference type="ARBA" id="ARBA00022989"/>
    </source>
</evidence>
<dbReference type="FunFam" id="1.50.40.10:FF:000011">
    <property type="entry name" value="Mitochondrial thiamine pyrophosphate carrier 1"/>
    <property type="match status" value="1"/>
</dbReference>
<dbReference type="InterPro" id="IPR002067">
    <property type="entry name" value="MCP"/>
</dbReference>
<evidence type="ECO:0000256" key="3">
    <source>
        <dbReference type="ARBA" id="ARBA00006375"/>
    </source>
</evidence>
<keyword evidence="8" id="KW-0999">Mitochondrion inner membrane</keyword>
<name>B0XU79_ASPFC</name>
<evidence type="ECO:0000256" key="11">
    <source>
        <dbReference type="ARBA" id="ARBA00023136"/>
    </source>
</evidence>
<keyword evidence="9" id="KW-1133">Transmembrane helix</keyword>
<dbReference type="PROSITE" id="PS50920">
    <property type="entry name" value="SOLCAR"/>
    <property type="match status" value="3"/>
</dbReference>
<dbReference type="SUPFAM" id="SSF103506">
    <property type="entry name" value="Mitochondrial carrier"/>
    <property type="match status" value="1"/>
</dbReference>
<protein>
    <recommendedName>
        <fullName evidence="4">Mitochondrial thiamine pyrophosphate carrier 1</fullName>
    </recommendedName>
</protein>
<organism evidence="14 15">
    <name type="scientific">Aspergillus fumigatus (strain CBS 144.89 / FGSC A1163 / CEA10)</name>
    <name type="common">Neosartorya fumigata</name>
    <dbReference type="NCBI Taxonomy" id="451804"/>
    <lineage>
        <taxon>Eukaryota</taxon>
        <taxon>Fungi</taxon>
        <taxon>Dikarya</taxon>
        <taxon>Ascomycota</taxon>
        <taxon>Pezizomycotina</taxon>
        <taxon>Eurotiomycetes</taxon>
        <taxon>Eurotiomycetidae</taxon>
        <taxon>Eurotiales</taxon>
        <taxon>Aspergillaceae</taxon>
        <taxon>Aspergillus</taxon>
        <taxon>Aspergillus subgen. Fumigati</taxon>
    </lineage>
</organism>
<keyword evidence="15" id="KW-1185">Reference proteome</keyword>
<dbReference type="AlphaFoldDB" id="B0XU79"/>
<keyword evidence="7" id="KW-0677">Repeat</keyword>
<dbReference type="Proteomes" id="UP000001699">
    <property type="component" value="Unassembled WGS sequence"/>
</dbReference>
<dbReference type="VEuPathDB" id="FungiDB:AFUB_030630"/>
<dbReference type="InterPro" id="IPR050567">
    <property type="entry name" value="Mitochondrial_Carrier"/>
</dbReference>
<evidence type="ECO:0000256" key="6">
    <source>
        <dbReference type="ARBA" id="ARBA00022692"/>
    </source>
</evidence>
<evidence type="ECO:0000256" key="4">
    <source>
        <dbReference type="ARBA" id="ARBA00021935"/>
    </source>
</evidence>
<dbReference type="PANTHER" id="PTHR45624">
    <property type="entry name" value="MITOCHONDRIAL BASIC AMINO ACIDS TRANSPORTER-RELATED"/>
    <property type="match status" value="1"/>
</dbReference>
<dbReference type="HOGENOM" id="CLU_015166_10_3_1"/>
<dbReference type="OrthoDB" id="18574at2759"/>
<sequence length="341" mass="37046">MSAGGEHLKDEVRLALKDPADSDIEHSIQIITREKGTRRQVVLSGGIAGLVSRFCVAPLDVVKIRLQLQIHSLSDPASHHDVVGPIYKGTLSTMRTIIKQEGITGLWKGNIPAELMYVCYGALQFTAYRTTTQILAQLDPHRLPPALESFVSGAVAGGLATASTYPLDLLRTRFAAQGTERIYTSLLASVRDIARSEGPAGFFRGCSAAVGQIVPYMGLFFATYESLRPVLSGLENMPFGSGDAAAGVIASVLAKSGVFPLDLVRKRLQVQGPTRTLYVHRNIPEYRGVFSTIAMIVRTQGVRGLYRGLTVSLIKAAPASAITMWTYERSLKLLRDFRVAE</sequence>
<gene>
    <name evidence="14" type="ORF">AFUB_030630</name>
</gene>
<dbReference type="PhylomeDB" id="B0XU79"/>
<dbReference type="InterPro" id="IPR018108">
    <property type="entry name" value="MCP_transmembrane"/>
</dbReference>
<dbReference type="PANTHER" id="PTHR45624:SF10">
    <property type="entry name" value="SLC (SOLUTE CARRIER) HOMOLOG"/>
    <property type="match status" value="1"/>
</dbReference>
<evidence type="ECO:0000256" key="10">
    <source>
        <dbReference type="ARBA" id="ARBA00023128"/>
    </source>
</evidence>
<accession>B0XU79</accession>
<keyword evidence="10" id="KW-0496">Mitochondrion</keyword>
<evidence type="ECO:0000256" key="12">
    <source>
        <dbReference type="PROSITE-ProRule" id="PRU00282"/>
    </source>
</evidence>
<dbReference type="GO" id="GO:0005743">
    <property type="term" value="C:mitochondrial inner membrane"/>
    <property type="evidence" value="ECO:0007669"/>
    <property type="project" value="UniProtKB-SubCell"/>
</dbReference>
<dbReference type="InterPro" id="IPR023395">
    <property type="entry name" value="MCP_dom_sf"/>
</dbReference>
<comment type="function">
    <text evidence="1">Mitochondrial transporter that mediates uptake of thiamine pyrophosphate (ThPP) into mitochondria.</text>
</comment>
<dbReference type="GO" id="GO:0090422">
    <property type="term" value="F:thiamine pyrophosphate transmembrane transporter activity"/>
    <property type="evidence" value="ECO:0007669"/>
    <property type="project" value="UniProtKB-ARBA"/>
</dbReference>
<feature type="repeat" description="Solcar" evidence="12">
    <location>
        <begin position="144"/>
        <end position="230"/>
    </location>
</feature>
<evidence type="ECO:0000256" key="5">
    <source>
        <dbReference type="ARBA" id="ARBA00022448"/>
    </source>
</evidence>
<evidence type="ECO:0000256" key="1">
    <source>
        <dbReference type="ARBA" id="ARBA00002238"/>
    </source>
</evidence>
<dbReference type="Gene3D" id="1.50.40.10">
    <property type="entry name" value="Mitochondrial carrier domain"/>
    <property type="match status" value="1"/>
</dbReference>
<keyword evidence="5 13" id="KW-0813">Transport</keyword>